<evidence type="ECO:0000313" key="3">
    <source>
        <dbReference type="WBParaSite" id="nRc.2.0.1.t13755-RA"/>
    </source>
</evidence>
<protein>
    <submittedName>
        <fullName evidence="3">Uncharacterized protein</fullName>
    </submittedName>
</protein>
<feature type="compositionally biased region" description="Low complexity" evidence="1">
    <location>
        <begin position="30"/>
        <end position="47"/>
    </location>
</feature>
<proteinExistence type="predicted"/>
<evidence type="ECO:0000256" key="1">
    <source>
        <dbReference type="SAM" id="MobiDB-lite"/>
    </source>
</evidence>
<feature type="region of interest" description="Disordered" evidence="1">
    <location>
        <begin position="1"/>
        <end position="49"/>
    </location>
</feature>
<accession>A0A915II50</accession>
<dbReference type="Proteomes" id="UP000887565">
    <property type="component" value="Unplaced"/>
</dbReference>
<reference evidence="3" key="1">
    <citation type="submission" date="2022-11" db="UniProtKB">
        <authorList>
            <consortium name="WormBaseParasite"/>
        </authorList>
    </citation>
    <scope>IDENTIFICATION</scope>
</reference>
<organism evidence="2 3">
    <name type="scientific">Romanomermis culicivorax</name>
    <name type="common">Nematode worm</name>
    <dbReference type="NCBI Taxonomy" id="13658"/>
    <lineage>
        <taxon>Eukaryota</taxon>
        <taxon>Metazoa</taxon>
        <taxon>Ecdysozoa</taxon>
        <taxon>Nematoda</taxon>
        <taxon>Enoplea</taxon>
        <taxon>Dorylaimia</taxon>
        <taxon>Mermithida</taxon>
        <taxon>Mermithoidea</taxon>
        <taxon>Mermithidae</taxon>
        <taxon>Romanomermis</taxon>
    </lineage>
</organism>
<sequence>MTTFEPKITKNFKKSRISKQERKVQKVNISSSKSTKTTTTLPSTSLTVENSKNGVDVHLLTDHKEETSSHLAQY</sequence>
<evidence type="ECO:0000313" key="2">
    <source>
        <dbReference type="Proteomes" id="UP000887565"/>
    </source>
</evidence>
<keyword evidence="2" id="KW-1185">Reference proteome</keyword>
<dbReference type="AlphaFoldDB" id="A0A915II50"/>
<name>A0A915II50_ROMCU</name>
<dbReference type="WBParaSite" id="nRc.2.0.1.t13755-RA">
    <property type="protein sequence ID" value="nRc.2.0.1.t13755-RA"/>
    <property type="gene ID" value="nRc.2.0.1.g13755"/>
</dbReference>